<sequence length="119" mass="13167">MLSNDDYGNRTVLCTYPFFSCDIFSASTSGYVMFFLVSCWRVLALVINKSIRRRINTLSAVPADSCLTLSWLWIPETVAYGCIVLAMFVGVTCCMVVGKVISVITHHGCIGHRTKAFAL</sequence>
<feature type="transmembrane region" description="Helical" evidence="1">
    <location>
        <begin position="23"/>
        <end position="43"/>
    </location>
</feature>
<organism evidence="2 3">
    <name type="scientific">Dorcoceras hygrometricum</name>
    <dbReference type="NCBI Taxonomy" id="472368"/>
    <lineage>
        <taxon>Eukaryota</taxon>
        <taxon>Viridiplantae</taxon>
        <taxon>Streptophyta</taxon>
        <taxon>Embryophyta</taxon>
        <taxon>Tracheophyta</taxon>
        <taxon>Spermatophyta</taxon>
        <taxon>Magnoliopsida</taxon>
        <taxon>eudicotyledons</taxon>
        <taxon>Gunneridae</taxon>
        <taxon>Pentapetalae</taxon>
        <taxon>asterids</taxon>
        <taxon>lamiids</taxon>
        <taxon>Lamiales</taxon>
        <taxon>Gesneriaceae</taxon>
        <taxon>Didymocarpoideae</taxon>
        <taxon>Trichosporeae</taxon>
        <taxon>Loxocarpinae</taxon>
        <taxon>Dorcoceras</taxon>
    </lineage>
</organism>
<keyword evidence="1" id="KW-1133">Transmembrane helix</keyword>
<dbReference type="EMBL" id="KV007759">
    <property type="protein sequence ID" value="KZV31011.1"/>
    <property type="molecule type" value="Genomic_DNA"/>
</dbReference>
<feature type="transmembrane region" description="Helical" evidence="1">
    <location>
        <begin position="78"/>
        <end position="98"/>
    </location>
</feature>
<keyword evidence="3" id="KW-1185">Reference proteome</keyword>
<name>A0A2Z7BG99_9LAMI</name>
<proteinExistence type="predicted"/>
<evidence type="ECO:0000313" key="3">
    <source>
        <dbReference type="Proteomes" id="UP000250235"/>
    </source>
</evidence>
<protein>
    <submittedName>
        <fullName evidence="2">Uncharacterized protein</fullName>
    </submittedName>
</protein>
<dbReference type="AlphaFoldDB" id="A0A2Z7BG99"/>
<dbReference type="PANTHER" id="PTHR34116">
    <property type="entry name" value="PLASMINOGEN ACTIVATOR INHIBITOR"/>
    <property type="match status" value="1"/>
</dbReference>
<dbReference type="OrthoDB" id="539709at2759"/>
<dbReference type="PANTHER" id="PTHR34116:SF9">
    <property type="entry name" value="OS08G0346600 PROTEIN"/>
    <property type="match status" value="1"/>
</dbReference>
<reference evidence="2 3" key="1">
    <citation type="journal article" date="2015" name="Proc. Natl. Acad. Sci. U.S.A.">
        <title>The resurrection genome of Boea hygrometrica: A blueprint for survival of dehydration.</title>
        <authorList>
            <person name="Xiao L."/>
            <person name="Yang G."/>
            <person name="Zhang L."/>
            <person name="Yang X."/>
            <person name="Zhao S."/>
            <person name="Ji Z."/>
            <person name="Zhou Q."/>
            <person name="Hu M."/>
            <person name="Wang Y."/>
            <person name="Chen M."/>
            <person name="Xu Y."/>
            <person name="Jin H."/>
            <person name="Xiao X."/>
            <person name="Hu G."/>
            <person name="Bao F."/>
            <person name="Hu Y."/>
            <person name="Wan P."/>
            <person name="Li L."/>
            <person name="Deng X."/>
            <person name="Kuang T."/>
            <person name="Xiang C."/>
            <person name="Zhu J.K."/>
            <person name="Oliver M.J."/>
            <person name="He Y."/>
        </authorList>
    </citation>
    <scope>NUCLEOTIDE SEQUENCE [LARGE SCALE GENOMIC DNA]</scope>
    <source>
        <strain evidence="3">cv. XS01</strain>
    </source>
</reference>
<keyword evidence="1" id="KW-0812">Transmembrane</keyword>
<gene>
    <name evidence="2" type="ORF">F511_18115</name>
</gene>
<evidence type="ECO:0000256" key="1">
    <source>
        <dbReference type="SAM" id="Phobius"/>
    </source>
</evidence>
<evidence type="ECO:0000313" key="2">
    <source>
        <dbReference type="EMBL" id="KZV31011.1"/>
    </source>
</evidence>
<dbReference type="Proteomes" id="UP000250235">
    <property type="component" value="Unassembled WGS sequence"/>
</dbReference>
<accession>A0A2Z7BG99</accession>
<keyword evidence="1" id="KW-0472">Membrane</keyword>